<proteinExistence type="predicted"/>
<evidence type="ECO:0000313" key="1">
    <source>
        <dbReference type="EMBL" id="TFK65270.1"/>
    </source>
</evidence>
<accession>A0ACD3AIK6</accession>
<protein>
    <submittedName>
        <fullName evidence="1">Uncharacterized protein</fullName>
    </submittedName>
</protein>
<dbReference type="Proteomes" id="UP000308600">
    <property type="component" value="Unassembled WGS sequence"/>
</dbReference>
<name>A0ACD3AIK6_9AGAR</name>
<evidence type="ECO:0000313" key="2">
    <source>
        <dbReference type="Proteomes" id="UP000308600"/>
    </source>
</evidence>
<reference evidence="1 2" key="1">
    <citation type="journal article" date="2019" name="Nat. Ecol. Evol.">
        <title>Megaphylogeny resolves global patterns of mushroom evolution.</title>
        <authorList>
            <person name="Varga T."/>
            <person name="Krizsan K."/>
            <person name="Foldi C."/>
            <person name="Dima B."/>
            <person name="Sanchez-Garcia M."/>
            <person name="Sanchez-Ramirez S."/>
            <person name="Szollosi G.J."/>
            <person name="Szarkandi J.G."/>
            <person name="Papp V."/>
            <person name="Albert L."/>
            <person name="Andreopoulos W."/>
            <person name="Angelini C."/>
            <person name="Antonin V."/>
            <person name="Barry K.W."/>
            <person name="Bougher N.L."/>
            <person name="Buchanan P."/>
            <person name="Buyck B."/>
            <person name="Bense V."/>
            <person name="Catcheside P."/>
            <person name="Chovatia M."/>
            <person name="Cooper J."/>
            <person name="Damon W."/>
            <person name="Desjardin D."/>
            <person name="Finy P."/>
            <person name="Geml J."/>
            <person name="Haridas S."/>
            <person name="Hughes K."/>
            <person name="Justo A."/>
            <person name="Karasinski D."/>
            <person name="Kautmanova I."/>
            <person name="Kiss B."/>
            <person name="Kocsube S."/>
            <person name="Kotiranta H."/>
            <person name="LaButti K.M."/>
            <person name="Lechner B.E."/>
            <person name="Liimatainen K."/>
            <person name="Lipzen A."/>
            <person name="Lukacs Z."/>
            <person name="Mihaltcheva S."/>
            <person name="Morgado L.N."/>
            <person name="Niskanen T."/>
            <person name="Noordeloos M.E."/>
            <person name="Ohm R.A."/>
            <person name="Ortiz-Santana B."/>
            <person name="Ovrebo C."/>
            <person name="Racz N."/>
            <person name="Riley R."/>
            <person name="Savchenko A."/>
            <person name="Shiryaev A."/>
            <person name="Soop K."/>
            <person name="Spirin V."/>
            <person name="Szebenyi C."/>
            <person name="Tomsovsky M."/>
            <person name="Tulloss R.E."/>
            <person name="Uehling J."/>
            <person name="Grigoriev I.V."/>
            <person name="Vagvolgyi C."/>
            <person name="Papp T."/>
            <person name="Martin F.M."/>
            <person name="Miettinen O."/>
            <person name="Hibbett D.S."/>
            <person name="Nagy L.G."/>
        </authorList>
    </citation>
    <scope>NUCLEOTIDE SEQUENCE [LARGE SCALE GENOMIC DNA]</scope>
    <source>
        <strain evidence="1 2">NL-1719</strain>
    </source>
</reference>
<dbReference type="EMBL" id="ML208442">
    <property type="protein sequence ID" value="TFK65270.1"/>
    <property type="molecule type" value="Genomic_DNA"/>
</dbReference>
<keyword evidence="2" id="KW-1185">Reference proteome</keyword>
<sequence length="80" mass="8825">MPRAELSVAIYTPVEHSKGHWAIRLRIQEGGDSEDEHLIFEAAGSQHNLALRIHEDVDPASSSRLSKAGFGLRVGQQGRH</sequence>
<gene>
    <name evidence="1" type="ORF">BDN72DRAFT_845730</name>
</gene>
<organism evidence="1 2">
    <name type="scientific">Pluteus cervinus</name>
    <dbReference type="NCBI Taxonomy" id="181527"/>
    <lineage>
        <taxon>Eukaryota</taxon>
        <taxon>Fungi</taxon>
        <taxon>Dikarya</taxon>
        <taxon>Basidiomycota</taxon>
        <taxon>Agaricomycotina</taxon>
        <taxon>Agaricomycetes</taxon>
        <taxon>Agaricomycetidae</taxon>
        <taxon>Agaricales</taxon>
        <taxon>Pluteineae</taxon>
        <taxon>Pluteaceae</taxon>
        <taxon>Pluteus</taxon>
    </lineage>
</organism>